<protein>
    <submittedName>
        <fullName evidence="4">DNA-binding protein</fullName>
    </submittedName>
</protein>
<proteinExistence type="predicted"/>
<accession>A0AAW4QA12</accession>
<evidence type="ECO:0000313" key="4">
    <source>
        <dbReference type="EMBL" id="MBX3892832.1"/>
    </source>
</evidence>
<keyword evidence="4" id="KW-0238">DNA-binding</keyword>
<feature type="compositionally biased region" description="Basic and acidic residues" evidence="2">
    <location>
        <begin position="359"/>
        <end position="369"/>
    </location>
</feature>
<reference evidence="4" key="1">
    <citation type="submission" date="2018-06" db="EMBL/GenBank/DDBJ databases">
        <authorList>
            <person name="O'Rourke A."/>
        </authorList>
    </citation>
    <scope>NUCLEOTIDE SEQUENCE</scope>
    <source>
        <strain evidence="4">132550021-3</strain>
    </source>
</reference>
<organism evidence="4 5">
    <name type="scientific">Ralstonia pickettii</name>
    <name type="common">Burkholderia pickettii</name>
    <dbReference type="NCBI Taxonomy" id="329"/>
    <lineage>
        <taxon>Bacteria</taxon>
        <taxon>Pseudomonadati</taxon>
        <taxon>Pseudomonadota</taxon>
        <taxon>Betaproteobacteria</taxon>
        <taxon>Burkholderiales</taxon>
        <taxon>Burkholderiaceae</taxon>
        <taxon>Ralstonia</taxon>
    </lineage>
</organism>
<feature type="compositionally biased region" description="Polar residues" evidence="2">
    <location>
        <begin position="384"/>
        <end position="393"/>
    </location>
</feature>
<keyword evidence="1" id="KW-0175">Coiled coil</keyword>
<comment type="caution">
    <text evidence="4">The sequence shown here is derived from an EMBL/GenBank/DDBJ whole genome shotgun (WGS) entry which is preliminary data.</text>
</comment>
<evidence type="ECO:0000256" key="2">
    <source>
        <dbReference type="SAM" id="MobiDB-lite"/>
    </source>
</evidence>
<gene>
    <name evidence="4" type="ORF">DEE74_23470</name>
</gene>
<dbReference type="AlphaFoldDB" id="A0AAW4QA12"/>
<feature type="domain" description="KfrA N-terminal DNA-binding" evidence="3">
    <location>
        <begin position="7"/>
        <end position="132"/>
    </location>
</feature>
<evidence type="ECO:0000256" key="1">
    <source>
        <dbReference type="SAM" id="Coils"/>
    </source>
</evidence>
<dbReference type="GO" id="GO:0003677">
    <property type="term" value="F:DNA binding"/>
    <property type="evidence" value="ECO:0007669"/>
    <property type="project" value="UniProtKB-KW"/>
</dbReference>
<evidence type="ECO:0000259" key="3">
    <source>
        <dbReference type="Pfam" id="PF11740"/>
    </source>
</evidence>
<feature type="coiled-coil region" evidence="1">
    <location>
        <begin position="95"/>
        <end position="207"/>
    </location>
</feature>
<name>A0AAW4QA12_RALPI</name>
<dbReference type="EMBL" id="QGBI01000029">
    <property type="protein sequence ID" value="MBX3892832.1"/>
    <property type="molecule type" value="Genomic_DNA"/>
</dbReference>
<dbReference type="Proteomes" id="UP001199322">
    <property type="component" value="Unassembled WGS sequence"/>
</dbReference>
<dbReference type="Pfam" id="PF11740">
    <property type="entry name" value="KfrA_N"/>
    <property type="match status" value="1"/>
</dbReference>
<evidence type="ECO:0000313" key="5">
    <source>
        <dbReference type="Proteomes" id="UP001199322"/>
    </source>
</evidence>
<dbReference type="InterPro" id="IPR021104">
    <property type="entry name" value="KfrA_DNA-bd_N"/>
</dbReference>
<dbReference type="RefSeq" id="WP_182557077.1">
    <property type="nucleotide sequence ID" value="NZ_QGBH01000027.1"/>
</dbReference>
<feature type="region of interest" description="Disordered" evidence="2">
    <location>
        <begin position="359"/>
        <end position="406"/>
    </location>
</feature>
<sequence length="406" mass="43584">MRPAEFTTEQIIQAGQALQDAGRNVTGFALRQKVGGGNPSRLKQVWDEHLASKSVTQDEPVAELPVEVAEEVKAVTAALTERITQLAAELNDKAVKAAERRVAEVLRAAGEQREQAERELADAATTVDDLEATLDTTKAEVETLAGKLAESQANGQAQAVELAQLRERLSAAEAATKAAAEKHQAELVKLRAELDNAEQARSQAVAELGTTKIELARVQQHAADLELATKTTAEKHEADTAALRGELEAAEKAHHAVDAELSAVKIELARVQQHAADLELATKTTAEKHEADTAALRGELEAAEKAHHAVDAELSAVKIELARAQQNASGLEASLKEQKQRSIEVIGKLEDGKQRLERELDEARREAKEASNALARASGEADTLRSQVASQEATIRGFNKKPDSGK</sequence>